<accession>A0A7V8NU68</accession>
<dbReference type="EC" id="3.4.21.89" evidence="3 8"/>
<keyword evidence="12" id="KW-1185">Reference proteome</keyword>
<dbReference type="Proteomes" id="UP000567293">
    <property type="component" value="Unassembled WGS sequence"/>
</dbReference>
<feature type="transmembrane region" description="Helical" evidence="8">
    <location>
        <begin position="38"/>
        <end position="56"/>
    </location>
</feature>
<dbReference type="InterPro" id="IPR019758">
    <property type="entry name" value="Pept_S26A_signal_pept_1_CS"/>
</dbReference>
<evidence type="ECO:0000256" key="9">
    <source>
        <dbReference type="RuleBase" id="RU362042"/>
    </source>
</evidence>
<evidence type="ECO:0000313" key="12">
    <source>
        <dbReference type="Proteomes" id="UP000567293"/>
    </source>
</evidence>
<comment type="caution">
    <text evidence="11">The sequence shown here is derived from an EMBL/GenBank/DDBJ whole genome shotgun (WGS) entry which is preliminary data.</text>
</comment>
<dbReference type="AlphaFoldDB" id="A0A7V8NU68"/>
<evidence type="ECO:0000256" key="5">
    <source>
        <dbReference type="ARBA" id="ARBA00022670"/>
    </source>
</evidence>
<evidence type="ECO:0000256" key="2">
    <source>
        <dbReference type="ARBA" id="ARBA00009370"/>
    </source>
</evidence>
<dbReference type="InterPro" id="IPR019757">
    <property type="entry name" value="Pept_S26A_signal_pept_1_Lys-AS"/>
</dbReference>
<evidence type="ECO:0000259" key="10">
    <source>
        <dbReference type="Pfam" id="PF10502"/>
    </source>
</evidence>
<evidence type="ECO:0000256" key="7">
    <source>
        <dbReference type="PIRSR" id="PIRSR600223-1"/>
    </source>
</evidence>
<dbReference type="InterPro" id="IPR019756">
    <property type="entry name" value="Pept_S26A_signal_pept_1_Ser-AS"/>
</dbReference>
<dbReference type="InterPro" id="IPR036286">
    <property type="entry name" value="LexA/Signal_pep-like_sf"/>
</dbReference>
<dbReference type="PANTHER" id="PTHR43390:SF1">
    <property type="entry name" value="CHLOROPLAST PROCESSING PEPTIDASE"/>
    <property type="match status" value="1"/>
</dbReference>
<feature type="active site" evidence="7">
    <location>
        <position position="107"/>
    </location>
</feature>
<dbReference type="PROSITE" id="PS00760">
    <property type="entry name" value="SPASE_I_2"/>
    <property type="match status" value="1"/>
</dbReference>
<dbReference type="Gene3D" id="2.10.109.10">
    <property type="entry name" value="Umud Fragment, subunit A"/>
    <property type="match status" value="1"/>
</dbReference>
<comment type="catalytic activity">
    <reaction evidence="1 8">
        <text>Cleavage of hydrophobic, N-terminal signal or leader sequences from secreted and periplasmic proteins.</text>
        <dbReference type="EC" id="3.4.21.89"/>
    </reaction>
</comment>
<dbReference type="GO" id="GO:0006465">
    <property type="term" value="P:signal peptide processing"/>
    <property type="evidence" value="ECO:0007669"/>
    <property type="project" value="InterPro"/>
</dbReference>
<comment type="subcellular location">
    <subcellularLocation>
        <location evidence="9">Membrane</location>
        <topology evidence="9">Single-pass type II membrane protein</topology>
    </subcellularLocation>
</comment>
<feature type="domain" description="Peptidase S26" evidence="10">
    <location>
        <begin position="33"/>
        <end position="189"/>
    </location>
</feature>
<keyword evidence="5 8" id="KW-0645">Protease</keyword>
<evidence type="ECO:0000313" key="11">
    <source>
        <dbReference type="EMBL" id="MBA0087594.1"/>
    </source>
</evidence>
<dbReference type="NCBIfam" id="TIGR02227">
    <property type="entry name" value="sigpep_I_bact"/>
    <property type="match status" value="1"/>
</dbReference>
<dbReference type="GO" id="GO:0004252">
    <property type="term" value="F:serine-type endopeptidase activity"/>
    <property type="evidence" value="ECO:0007669"/>
    <property type="project" value="InterPro"/>
</dbReference>
<keyword evidence="8" id="KW-0812">Transmembrane</keyword>
<keyword evidence="8" id="KW-1133">Transmembrane helix</keyword>
<dbReference type="CDD" id="cd06530">
    <property type="entry name" value="S26_SPase_I"/>
    <property type="match status" value="1"/>
</dbReference>
<evidence type="ECO:0000256" key="8">
    <source>
        <dbReference type="RuleBase" id="RU003993"/>
    </source>
</evidence>
<evidence type="ECO:0000256" key="6">
    <source>
        <dbReference type="ARBA" id="ARBA00022801"/>
    </source>
</evidence>
<dbReference type="GO" id="GO:0009003">
    <property type="term" value="F:signal peptidase activity"/>
    <property type="evidence" value="ECO:0007669"/>
    <property type="project" value="UniProtKB-EC"/>
</dbReference>
<dbReference type="PRINTS" id="PR00727">
    <property type="entry name" value="LEADERPTASE"/>
</dbReference>
<proteinExistence type="inferred from homology"/>
<dbReference type="SUPFAM" id="SSF51306">
    <property type="entry name" value="LexA/Signal peptidase"/>
    <property type="match status" value="1"/>
</dbReference>
<gene>
    <name evidence="11" type="primary">lepB</name>
    <name evidence="11" type="ORF">HRJ53_21625</name>
</gene>
<dbReference type="GO" id="GO:0016020">
    <property type="term" value="C:membrane"/>
    <property type="evidence" value="ECO:0007669"/>
    <property type="project" value="UniProtKB-SubCell"/>
</dbReference>
<protein>
    <recommendedName>
        <fullName evidence="4 8">Signal peptidase I</fullName>
        <ecNumber evidence="3 8">3.4.21.89</ecNumber>
    </recommendedName>
</protein>
<dbReference type="InterPro" id="IPR000223">
    <property type="entry name" value="Pept_S26A_signal_pept_1"/>
</dbReference>
<dbReference type="PROSITE" id="PS00501">
    <property type="entry name" value="SPASE_I_1"/>
    <property type="match status" value="1"/>
</dbReference>
<feature type="active site" evidence="7">
    <location>
        <position position="62"/>
    </location>
</feature>
<dbReference type="EMBL" id="JACDQQ010002080">
    <property type="protein sequence ID" value="MBA0087594.1"/>
    <property type="molecule type" value="Genomic_DNA"/>
</dbReference>
<dbReference type="PANTHER" id="PTHR43390">
    <property type="entry name" value="SIGNAL PEPTIDASE I"/>
    <property type="match status" value="1"/>
</dbReference>
<keyword evidence="8" id="KW-0472">Membrane</keyword>
<evidence type="ECO:0000256" key="4">
    <source>
        <dbReference type="ARBA" id="ARBA00019232"/>
    </source>
</evidence>
<comment type="similarity">
    <text evidence="2 9">Belongs to the peptidase S26 family.</text>
</comment>
<keyword evidence="6 8" id="KW-0378">Hydrolase</keyword>
<evidence type="ECO:0000256" key="1">
    <source>
        <dbReference type="ARBA" id="ARBA00000677"/>
    </source>
</evidence>
<dbReference type="Pfam" id="PF10502">
    <property type="entry name" value="Peptidase_S26"/>
    <property type="match status" value="1"/>
</dbReference>
<dbReference type="PROSITE" id="PS00761">
    <property type="entry name" value="SPASE_I_3"/>
    <property type="match status" value="1"/>
</dbReference>
<organism evidence="11 12">
    <name type="scientific">Candidatus Acidiferrum panamense</name>
    <dbReference type="NCBI Taxonomy" id="2741543"/>
    <lineage>
        <taxon>Bacteria</taxon>
        <taxon>Pseudomonadati</taxon>
        <taxon>Acidobacteriota</taxon>
        <taxon>Terriglobia</taxon>
        <taxon>Candidatus Acidiferrales</taxon>
        <taxon>Candidatus Acidiferrum</taxon>
    </lineage>
</organism>
<sequence>MLENENAPLSAATEAEAAAAKEPKRAAIWGALSWVRDLAFSVLIAVILIVFIYQPVKVEGTSMMPTLTDQERIFINKFTYHYGLGDIERGDMVVFWYPLDTSKSYIKRVIGLPGDVVRIDQGEVYVNGNLLVEDYVPDIYRDSVSWGPKSVPVDSYFVLGDHRSSSNDSRTWGFVDRKYVYGKAVFVYWPLTKMGVLR</sequence>
<reference evidence="11" key="1">
    <citation type="submission" date="2020-06" db="EMBL/GenBank/DDBJ databases">
        <title>Legume-microbial interactions unlock mineral nutrients during tropical forest succession.</title>
        <authorList>
            <person name="Epihov D.Z."/>
        </authorList>
    </citation>
    <scope>NUCLEOTIDE SEQUENCE [LARGE SCALE GENOMIC DNA]</scope>
    <source>
        <strain evidence="11">Pan2503</strain>
    </source>
</reference>
<evidence type="ECO:0000256" key="3">
    <source>
        <dbReference type="ARBA" id="ARBA00013208"/>
    </source>
</evidence>
<dbReference type="InterPro" id="IPR019533">
    <property type="entry name" value="Peptidase_S26"/>
</dbReference>
<name>A0A7V8NU68_9BACT</name>